<organism evidence="1 2">
    <name type="scientific">Brucella anthropi</name>
    <name type="common">Ochrobactrum anthropi</name>
    <dbReference type="NCBI Taxonomy" id="529"/>
    <lineage>
        <taxon>Bacteria</taxon>
        <taxon>Pseudomonadati</taxon>
        <taxon>Pseudomonadota</taxon>
        <taxon>Alphaproteobacteria</taxon>
        <taxon>Hyphomicrobiales</taxon>
        <taxon>Brucellaceae</taxon>
        <taxon>Brucella/Ochrobactrum group</taxon>
        <taxon>Brucella</taxon>
    </lineage>
</organism>
<dbReference type="AlphaFoldDB" id="A0A6L3Z0G8"/>
<evidence type="ECO:0000313" key="2">
    <source>
        <dbReference type="Proteomes" id="UP000481876"/>
    </source>
</evidence>
<comment type="caution">
    <text evidence="1">The sequence shown here is derived from an EMBL/GenBank/DDBJ whole genome shotgun (WGS) entry which is preliminary data.</text>
</comment>
<dbReference type="EMBL" id="WBWS01000033">
    <property type="protein sequence ID" value="KAB2761977.1"/>
    <property type="molecule type" value="Genomic_DNA"/>
</dbReference>
<protein>
    <submittedName>
        <fullName evidence="1">Uncharacterized protein</fullName>
    </submittedName>
</protein>
<accession>A0A6L3Z0G8</accession>
<proteinExistence type="predicted"/>
<evidence type="ECO:0000313" key="1">
    <source>
        <dbReference type="EMBL" id="KAB2761977.1"/>
    </source>
</evidence>
<dbReference type="RefSeq" id="WP_151664320.1">
    <property type="nucleotide sequence ID" value="NZ_CP103345.1"/>
</dbReference>
<gene>
    <name evidence="1" type="ORF">F9L04_23005</name>
</gene>
<sequence>MPVRRKADRRRTAFLFDDWGEFLGTGIDMFSDLHHAGSTIDHEPPSRELAEQAWRALGRQVVDIHGPDCWGAREFGQP</sequence>
<dbReference type="Proteomes" id="UP000481876">
    <property type="component" value="Unassembled WGS sequence"/>
</dbReference>
<reference evidence="1 2" key="1">
    <citation type="submission" date="2019-09" db="EMBL/GenBank/DDBJ databases">
        <title>Taxonomic organization of the family Brucellaceae based on a phylogenomic approach.</title>
        <authorList>
            <person name="Leclercq S."/>
            <person name="Cloeckaert A."/>
            <person name="Zygmunt M.S."/>
        </authorList>
    </citation>
    <scope>NUCLEOTIDE SEQUENCE [LARGE SCALE GENOMIC DNA]</scope>
    <source>
        <strain evidence="1 2">LMG 3313</strain>
    </source>
</reference>
<name>A0A6L3Z0G8_BRUAN</name>